<dbReference type="InterPro" id="IPR001501">
    <property type="entry name" value="Ni-dep_hyd_lsu"/>
</dbReference>
<comment type="caution">
    <text evidence="5">The sequence shown here is derived from an EMBL/GenBank/DDBJ whole genome shotgun (WGS) entry which is preliminary data.</text>
</comment>
<name>A0A9D1I3W3_9FIRM</name>
<feature type="binding site" evidence="2">
    <location>
        <position position="68"/>
    </location>
    <ligand>
        <name>Fe cation</name>
        <dbReference type="ChEBI" id="CHEBI:24875"/>
    </ligand>
</feature>
<gene>
    <name evidence="5" type="ORF">IAC50_08120</name>
</gene>
<evidence type="ECO:0000259" key="4">
    <source>
        <dbReference type="Pfam" id="PF00346"/>
    </source>
</evidence>
<reference evidence="5" key="1">
    <citation type="submission" date="2020-10" db="EMBL/GenBank/DDBJ databases">
        <authorList>
            <person name="Gilroy R."/>
        </authorList>
    </citation>
    <scope>NUCLEOTIDE SEQUENCE</scope>
    <source>
        <strain evidence="5">ChiHcec3-6078</strain>
    </source>
</reference>
<feature type="binding site" evidence="2">
    <location>
        <position position="357"/>
    </location>
    <ligand>
        <name>Fe cation</name>
        <dbReference type="ChEBI" id="CHEBI:24875"/>
    </ligand>
</feature>
<dbReference type="GO" id="GO:0016651">
    <property type="term" value="F:oxidoreductase activity, acting on NAD(P)H"/>
    <property type="evidence" value="ECO:0007669"/>
    <property type="project" value="InterPro"/>
</dbReference>
<dbReference type="InterPro" id="IPR001135">
    <property type="entry name" value="NADH_Q_OxRdtase_suD"/>
</dbReference>
<evidence type="ECO:0000256" key="3">
    <source>
        <dbReference type="RuleBase" id="RU003685"/>
    </source>
</evidence>
<keyword evidence="3" id="KW-0520">NAD</keyword>
<dbReference type="PANTHER" id="PTHR43485">
    <property type="entry name" value="HYDROGENASE-4 COMPONENT G"/>
    <property type="match status" value="1"/>
</dbReference>
<dbReference type="InterPro" id="IPR052197">
    <property type="entry name" value="ComplexI_49kDa-like"/>
</dbReference>
<dbReference type="AlphaFoldDB" id="A0A9D1I3W3"/>
<dbReference type="InterPro" id="IPR014029">
    <property type="entry name" value="NADH_UbQ_OxRdtase_49kDa_CS"/>
</dbReference>
<evidence type="ECO:0000313" key="6">
    <source>
        <dbReference type="Proteomes" id="UP000824090"/>
    </source>
</evidence>
<dbReference type="GO" id="GO:0048038">
    <property type="term" value="F:quinone binding"/>
    <property type="evidence" value="ECO:0007669"/>
    <property type="project" value="InterPro"/>
</dbReference>
<keyword evidence="3" id="KW-0813">Transport</keyword>
<sequence>MGKKTIIPFGPQHPVLPEPIHLDLVIEDETVVEAIPSIGFIHRGLEKLVEKKDYTQMVYVIERICGICSFGHGWGYCASVEGAMGVKVPVRAEYLRTILHELSRLHSHLLWLGLLADAFGFESLFMHCWRVRETILDILERTTGGRVIFSICKVGGLRKDVDDKTLVEIVNILKGIKKDIKDLTDVFLEDDSVKNRMCGVGVLSKEDAEELCAVGPVARGSGVIQDMRLTDNHGAYKYLDFEPVIEEAGDCYARCKVRIREVFQSIDLIEKAVEKIPEGDVSVEVKGNVEGEYMTRMEQPRGEAFYYAKGAGSKFLQRMRVRTPTNMNIPALVKTLQGCDLADVPILVLTIDPCISCTER</sequence>
<evidence type="ECO:0000256" key="2">
    <source>
        <dbReference type="PIRSR" id="PIRSR601501-1"/>
    </source>
</evidence>
<feature type="binding site" evidence="2">
    <location>
        <position position="321"/>
    </location>
    <ligand>
        <name>Mg(2+)</name>
        <dbReference type="ChEBI" id="CHEBI:18420"/>
    </ligand>
</feature>
<dbReference type="Proteomes" id="UP000824090">
    <property type="component" value="Unassembled WGS sequence"/>
</dbReference>
<dbReference type="Pfam" id="PF00374">
    <property type="entry name" value="NiFeSe_Hases"/>
    <property type="match status" value="1"/>
</dbReference>
<feature type="binding site" evidence="2">
    <location>
        <position position="68"/>
    </location>
    <ligand>
        <name>Ni(2+)</name>
        <dbReference type="ChEBI" id="CHEBI:49786"/>
    </ligand>
</feature>
<dbReference type="Gene3D" id="1.10.645.10">
    <property type="entry name" value="Cytochrome-c3 Hydrogenase, chain B"/>
    <property type="match status" value="1"/>
</dbReference>
<dbReference type="PROSITE" id="PS00535">
    <property type="entry name" value="COMPLEX1_49K"/>
    <property type="match status" value="1"/>
</dbReference>
<reference evidence="5" key="2">
    <citation type="journal article" date="2021" name="PeerJ">
        <title>Extensive microbial diversity within the chicken gut microbiome revealed by metagenomics and culture.</title>
        <authorList>
            <person name="Gilroy R."/>
            <person name="Ravi A."/>
            <person name="Getino M."/>
            <person name="Pursley I."/>
            <person name="Horton D.L."/>
            <person name="Alikhan N.F."/>
            <person name="Baker D."/>
            <person name="Gharbi K."/>
            <person name="Hall N."/>
            <person name="Watson M."/>
            <person name="Adriaenssens E.M."/>
            <person name="Foster-Nyarko E."/>
            <person name="Jarju S."/>
            <person name="Secka A."/>
            <person name="Antonio M."/>
            <person name="Oren A."/>
            <person name="Chaudhuri R.R."/>
            <person name="La Ragione R."/>
            <person name="Hildebrand F."/>
            <person name="Pallen M.J."/>
        </authorList>
    </citation>
    <scope>NUCLEOTIDE SEQUENCE</scope>
    <source>
        <strain evidence="5">ChiHcec3-6078</strain>
    </source>
</reference>
<dbReference type="GO" id="GO:0016151">
    <property type="term" value="F:nickel cation binding"/>
    <property type="evidence" value="ECO:0007669"/>
    <property type="project" value="InterPro"/>
</dbReference>
<comment type="cofactor">
    <cofactor evidence="2">
        <name>Fe cation</name>
        <dbReference type="ChEBI" id="CHEBI:24875"/>
    </cofactor>
</comment>
<proteinExistence type="inferred from homology"/>
<evidence type="ECO:0000313" key="5">
    <source>
        <dbReference type="EMBL" id="HIU26440.1"/>
    </source>
</evidence>
<dbReference type="PROSITE" id="PS00507">
    <property type="entry name" value="NI_HGENASE_L_1"/>
    <property type="match status" value="1"/>
</dbReference>
<dbReference type="PANTHER" id="PTHR43485:SF1">
    <property type="entry name" value="FORMATE HYDROGENLYASE SUBUNIT 5-RELATED"/>
    <property type="match status" value="1"/>
</dbReference>
<feature type="binding site" evidence="2">
    <location>
        <position position="46"/>
    </location>
    <ligand>
        <name>Mg(2+)</name>
        <dbReference type="ChEBI" id="CHEBI:18420"/>
    </ligand>
</feature>
<feature type="binding site" evidence="2">
    <location>
        <position position="354"/>
    </location>
    <ligand>
        <name>Ni(2+)</name>
        <dbReference type="ChEBI" id="CHEBI:49786"/>
    </ligand>
</feature>
<dbReference type="GO" id="GO:0051287">
    <property type="term" value="F:NAD binding"/>
    <property type="evidence" value="ECO:0007669"/>
    <property type="project" value="InterPro"/>
</dbReference>
<keyword evidence="2" id="KW-0408">Iron</keyword>
<organism evidence="5 6">
    <name type="scientific">Candidatus Allocopromorpha excrementigallinarum</name>
    <dbReference type="NCBI Taxonomy" id="2840742"/>
    <lineage>
        <taxon>Bacteria</taxon>
        <taxon>Bacillati</taxon>
        <taxon>Bacillota</taxon>
        <taxon>Clostridia</taxon>
        <taxon>Eubacteriales</taxon>
        <taxon>Eubacteriaceae</taxon>
        <taxon>Eubacteriaceae incertae sedis</taxon>
        <taxon>Candidatus Allocopromorpha</taxon>
    </lineage>
</organism>
<dbReference type="Pfam" id="PF00346">
    <property type="entry name" value="Complex1_49kDa"/>
    <property type="match status" value="2"/>
</dbReference>
<keyword evidence="1" id="KW-0560">Oxidoreductase</keyword>
<protein>
    <submittedName>
        <fullName evidence="5">Nickel-dependent hydrogenase large subunit</fullName>
    </submittedName>
</protein>
<comment type="cofactor">
    <cofactor evidence="2">
        <name>Ni(2+)</name>
        <dbReference type="ChEBI" id="CHEBI:49786"/>
    </cofactor>
</comment>
<keyword evidence="3" id="KW-1278">Translocase</keyword>
<dbReference type="SUPFAM" id="SSF56762">
    <property type="entry name" value="HydB/Nqo4-like"/>
    <property type="match status" value="1"/>
</dbReference>
<accession>A0A9D1I3W3</accession>
<keyword evidence="2" id="KW-0479">Metal-binding</keyword>
<comment type="similarity">
    <text evidence="3">Belongs to the complex I 49 kDa subunit family.</text>
</comment>
<feature type="binding site" evidence="2">
    <location>
        <position position="65"/>
    </location>
    <ligand>
        <name>Ni(2+)</name>
        <dbReference type="ChEBI" id="CHEBI:49786"/>
    </ligand>
</feature>
<dbReference type="InterPro" id="IPR029014">
    <property type="entry name" value="NiFe-Hase_large"/>
</dbReference>
<dbReference type="EMBL" id="DVMP01000149">
    <property type="protein sequence ID" value="HIU26440.1"/>
    <property type="molecule type" value="Genomic_DNA"/>
</dbReference>
<keyword evidence="2" id="KW-0460">Magnesium</keyword>
<dbReference type="GO" id="GO:0008901">
    <property type="term" value="F:ferredoxin hydrogenase activity"/>
    <property type="evidence" value="ECO:0007669"/>
    <property type="project" value="InterPro"/>
</dbReference>
<evidence type="ECO:0000256" key="1">
    <source>
        <dbReference type="ARBA" id="ARBA00023002"/>
    </source>
</evidence>
<feature type="domain" description="NADH-quinone oxidoreductase subunit D" evidence="4">
    <location>
        <begin position="120"/>
        <end position="284"/>
    </location>
</feature>
<dbReference type="InterPro" id="IPR018194">
    <property type="entry name" value="Ni-dep_hyd_lsu_Ni_BS"/>
</dbReference>
<feature type="domain" description="NADH-quinone oxidoreductase subunit D" evidence="4">
    <location>
        <begin position="290"/>
        <end position="360"/>
    </location>
</feature>
<keyword evidence="2" id="KW-0533">Nickel</keyword>